<dbReference type="GO" id="GO:0016787">
    <property type="term" value="F:hydrolase activity"/>
    <property type="evidence" value="ECO:0007669"/>
    <property type="project" value="UniProtKB-KW"/>
</dbReference>
<dbReference type="RefSeq" id="WP_327100133.1">
    <property type="nucleotide sequence ID" value="NZ_CP109149.1"/>
</dbReference>
<reference evidence="2" key="1">
    <citation type="submission" date="2022-10" db="EMBL/GenBank/DDBJ databases">
        <title>The complete genomes of actinobacterial strains from the NBC collection.</title>
        <authorList>
            <person name="Joergensen T.S."/>
            <person name="Alvarez Arevalo M."/>
            <person name="Sterndorff E.B."/>
            <person name="Faurdal D."/>
            <person name="Vuksanovic O."/>
            <person name="Mourched A.-S."/>
            <person name="Charusanti P."/>
            <person name="Shaw S."/>
            <person name="Blin K."/>
            <person name="Weber T."/>
        </authorList>
    </citation>
    <scope>NUCLEOTIDE SEQUENCE</scope>
    <source>
        <strain evidence="2">NBC_01482</strain>
    </source>
</reference>
<accession>A0ABZ1YZA6</accession>
<protein>
    <submittedName>
        <fullName evidence="2">Alpha/beta hydrolase</fullName>
    </submittedName>
</protein>
<dbReference type="InterPro" id="IPR000073">
    <property type="entry name" value="AB_hydrolase_1"/>
</dbReference>
<sequence length="238" mass="24553">MFDSPHFAPDRSGRALIAVALPGTGSDADFARRAFGPACAARGIEFIAVEPDPCGVVAGYRAALDEAAGRGPVLATGISLGAAVALEWAAEHPGAATGVVAALPAWTGPDTAACPAALSAAATAAQLRADGLDAVVERMRASSPRWLADALTQSWHSQWPRLPEALQEAADYKWPDAERLGTVEVPVTIVTAVDDPVHPLSVAEEWGELIPRAELIRITLDELGANPAILGNAGLAAF</sequence>
<evidence type="ECO:0000313" key="3">
    <source>
        <dbReference type="Proteomes" id="UP001432062"/>
    </source>
</evidence>
<evidence type="ECO:0000259" key="1">
    <source>
        <dbReference type="Pfam" id="PF12697"/>
    </source>
</evidence>
<dbReference type="Pfam" id="PF12697">
    <property type="entry name" value="Abhydrolase_6"/>
    <property type="match status" value="1"/>
</dbReference>
<dbReference type="Proteomes" id="UP001432062">
    <property type="component" value="Chromosome"/>
</dbReference>
<proteinExistence type="predicted"/>
<keyword evidence="2" id="KW-0378">Hydrolase</keyword>
<organism evidence="2 3">
    <name type="scientific">Nocardia vinacea</name>
    <dbReference type="NCBI Taxonomy" id="96468"/>
    <lineage>
        <taxon>Bacteria</taxon>
        <taxon>Bacillati</taxon>
        <taxon>Actinomycetota</taxon>
        <taxon>Actinomycetes</taxon>
        <taxon>Mycobacteriales</taxon>
        <taxon>Nocardiaceae</taxon>
        <taxon>Nocardia</taxon>
    </lineage>
</organism>
<dbReference type="SUPFAM" id="SSF53474">
    <property type="entry name" value="alpha/beta-Hydrolases"/>
    <property type="match status" value="1"/>
</dbReference>
<dbReference type="InterPro" id="IPR029058">
    <property type="entry name" value="AB_hydrolase_fold"/>
</dbReference>
<gene>
    <name evidence="2" type="ORF">OG563_02805</name>
</gene>
<feature type="domain" description="AB hydrolase-1" evidence="1">
    <location>
        <begin position="6"/>
        <end position="215"/>
    </location>
</feature>
<keyword evidence="3" id="KW-1185">Reference proteome</keyword>
<name>A0ABZ1YZA6_9NOCA</name>
<dbReference type="Gene3D" id="3.40.50.1820">
    <property type="entry name" value="alpha/beta hydrolase"/>
    <property type="match status" value="1"/>
</dbReference>
<evidence type="ECO:0000313" key="2">
    <source>
        <dbReference type="EMBL" id="WUV47197.1"/>
    </source>
</evidence>
<dbReference type="EMBL" id="CP109441">
    <property type="protein sequence ID" value="WUV47197.1"/>
    <property type="molecule type" value="Genomic_DNA"/>
</dbReference>